<evidence type="ECO:0000313" key="3">
    <source>
        <dbReference type="EMBL" id="KGO50755.1"/>
    </source>
</evidence>
<organism evidence="3 4">
    <name type="scientific">Penicillium expansum</name>
    <name type="common">Blue mold rot fungus</name>
    <dbReference type="NCBI Taxonomy" id="27334"/>
    <lineage>
        <taxon>Eukaryota</taxon>
        <taxon>Fungi</taxon>
        <taxon>Dikarya</taxon>
        <taxon>Ascomycota</taxon>
        <taxon>Pezizomycotina</taxon>
        <taxon>Eurotiomycetes</taxon>
        <taxon>Eurotiomycetidae</taxon>
        <taxon>Eurotiales</taxon>
        <taxon>Aspergillaceae</taxon>
        <taxon>Penicillium</taxon>
    </lineage>
</organism>
<dbReference type="InterPro" id="IPR012337">
    <property type="entry name" value="RNaseH-like_sf"/>
</dbReference>
<sequence length="170" mass="18370">MHKRKKELILFTDDVYALQRLNGTTRYEVGGAFASLVNTICDLSQLVAMQDIHLELHWSPGHSKIPGNEAAHDMARKAQEDLVSSSSKKDSKSKLGNHTVVKDEQQKECSVLGSTLSFAGSEVTGLFASPLNFPDHLSLPTRQGPSAVPITPVPVPAVNSTPSISNNLPQ</sequence>
<dbReference type="InterPro" id="IPR036397">
    <property type="entry name" value="RNaseH_sf"/>
</dbReference>
<dbReference type="AlphaFoldDB" id="A0A0A2KS26"/>
<dbReference type="GO" id="GO:0004523">
    <property type="term" value="F:RNA-DNA hybrid ribonuclease activity"/>
    <property type="evidence" value="ECO:0007669"/>
    <property type="project" value="InterPro"/>
</dbReference>
<dbReference type="EMBL" id="JQFZ01000324">
    <property type="protein sequence ID" value="KGO50755.1"/>
    <property type="molecule type" value="Genomic_DNA"/>
</dbReference>
<keyword evidence="4" id="KW-1185">Reference proteome</keyword>
<feature type="domain" description="RNase H type-1" evidence="2">
    <location>
        <begin position="1"/>
        <end position="80"/>
    </location>
</feature>
<protein>
    <recommendedName>
        <fullName evidence="2">RNase H type-1 domain-containing protein</fullName>
    </recommendedName>
</protein>
<feature type="region of interest" description="Disordered" evidence="1">
    <location>
        <begin position="67"/>
        <end position="106"/>
    </location>
</feature>
<dbReference type="GeneID" id="27679059"/>
<feature type="compositionally biased region" description="Basic and acidic residues" evidence="1">
    <location>
        <begin position="70"/>
        <end position="80"/>
    </location>
</feature>
<dbReference type="SUPFAM" id="SSF53098">
    <property type="entry name" value="Ribonuclease H-like"/>
    <property type="match status" value="1"/>
</dbReference>
<comment type="caution">
    <text evidence="3">The sequence shown here is derived from an EMBL/GenBank/DDBJ whole genome shotgun (WGS) entry which is preliminary data.</text>
</comment>
<dbReference type="STRING" id="27334.A0A0A2KS26"/>
<proteinExistence type="predicted"/>
<dbReference type="GO" id="GO:0003676">
    <property type="term" value="F:nucleic acid binding"/>
    <property type="evidence" value="ECO:0007669"/>
    <property type="project" value="InterPro"/>
</dbReference>
<dbReference type="RefSeq" id="XP_016593881.1">
    <property type="nucleotide sequence ID" value="XM_016743639.1"/>
</dbReference>
<dbReference type="VEuPathDB" id="FungiDB:PEXP_089470"/>
<feature type="compositionally biased region" description="Polar residues" evidence="1">
    <location>
        <begin position="159"/>
        <end position="170"/>
    </location>
</feature>
<evidence type="ECO:0000259" key="2">
    <source>
        <dbReference type="PROSITE" id="PS50879"/>
    </source>
</evidence>
<dbReference type="Gene3D" id="3.30.420.10">
    <property type="entry name" value="Ribonuclease H-like superfamily/Ribonuclease H"/>
    <property type="match status" value="1"/>
</dbReference>
<gene>
    <name evidence="3" type="ORF">PEX2_063680</name>
</gene>
<reference evidence="3 4" key="1">
    <citation type="journal article" date="2015" name="Mol. Plant Microbe Interact.">
        <title>Genome, transcriptome, and functional analyses of Penicillium expansum provide new insights into secondary metabolism and pathogenicity.</title>
        <authorList>
            <person name="Ballester A.R."/>
            <person name="Marcet-Houben M."/>
            <person name="Levin E."/>
            <person name="Sela N."/>
            <person name="Selma-Lazaro C."/>
            <person name="Carmona L."/>
            <person name="Wisniewski M."/>
            <person name="Droby S."/>
            <person name="Gonzalez-Candelas L."/>
            <person name="Gabaldon T."/>
        </authorList>
    </citation>
    <scope>NUCLEOTIDE SEQUENCE [LARGE SCALE GENOMIC DNA]</scope>
    <source>
        <strain evidence="3 4">MD-8</strain>
    </source>
</reference>
<feature type="region of interest" description="Disordered" evidence="1">
    <location>
        <begin position="138"/>
        <end position="170"/>
    </location>
</feature>
<accession>A0A0A2KS26</accession>
<evidence type="ECO:0000256" key="1">
    <source>
        <dbReference type="SAM" id="MobiDB-lite"/>
    </source>
</evidence>
<name>A0A0A2KS26_PENEN</name>
<dbReference type="PROSITE" id="PS50879">
    <property type="entry name" value="RNASE_H_1"/>
    <property type="match status" value="1"/>
</dbReference>
<dbReference type="Proteomes" id="UP000030143">
    <property type="component" value="Unassembled WGS sequence"/>
</dbReference>
<evidence type="ECO:0000313" key="4">
    <source>
        <dbReference type="Proteomes" id="UP000030143"/>
    </source>
</evidence>
<dbReference type="HOGENOM" id="CLU_1571175_0_0_1"/>
<dbReference type="InterPro" id="IPR002156">
    <property type="entry name" value="RNaseH_domain"/>
</dbReference>